<comment type="subcellular location">
    <subcellularLocation>
        <location evidence="1">Nucleus</location>
    </subcellularLocation>
</comment>
<dbReference type="InterPro" id="IPR024940">
    <property type="entry name" value="TCF/LEF"/>
</dbReference>
<dbReference type="GO" id="GO:0000981">
    <property type="term" value="F:DNA-binding transcription factor activity, RNA polymerase II-specific"/>
    <property type="evidence" value="ECO:0007669"/>
    <property type="project" value="TreeGrafter"/>
</dbReference>
<dbReference type="InterPro" id="IPR009071">
    <property type="entry name" value="HMG_box_dom"/>
</dbReference>
<feature type="DNA-binding region" description="HMG box" evidence="9">
    <location>
        <begin position="455"/>
        <end position="523"/>
    </location>
</feature>
<name>A0A183TM22_SCHSO</name>
<evidence type="ECO:0000256" key="9">
    <source>
        <dbReference type="PROSITE-ProRule" id="PRU00267"/>
    </source>
</evidence>
<dbReference type="GO" id="GO:0060070">
    <property type="term" value="P:canonical Wnt signaling pathway"/>
    <property type="evidence" value="ECO:0007669"/>
    <property type="project" value="TreeGrafter"/>
</dbReference>
<evidence type="ECO:0000313" key="14">
    <source>
        <dbReference type="WBParaSite" id="SSLN_0001818401-mRNA-1"/>
    </source>
</evidence>
<dbReference type="STRING" id="70667.A0A183TM22"/>
<feature type="compositionally biased region" description="Polar residues" evidence="10">
    <location>
        <begin position="402"/>
        <end position="417"/>
    </location>
</feature>
<dbReference type="GO" id="GO:0000785">
    <property type="term" value="C:chromatin"/>
    <property type="evidence" value="ECO:0007669"/>
    <property type="project" value="TreeGrafter"/>
</dbReference>
<sequence length="660" mass="71723">MAEGFSTRSDILEGNRRDVASDQTEPHGFQAAEWNSSASSTEQPYDCSYIPNELHANVVLSCAPNFPSSSTSSFSAECVLQDPMNSGSGAIRACLPPARDAPACAELNLLSEGHNFHTASRLFERQALGSRLSSAEYAGSFQHSLNTSQSPISSFSAAAAVAAVAAAYMSSSTTGYFPSTGAAFSTSSLACPCPSSVSKSESKKVGMEVEGREAFPVNSTVGQVDISALDRFAEGLSVQPSVTSDMPFADCVAQAYDRVQELSMRADQYLHMDASSADDYLLAKQRTEYCSGSYSSRGRAPPIWLSETNRAPNLGFQYCREAFTAKADGFPSLMRDHQDQHQQQAPQQPLYPHPLVGLSTISAAPGSLVRRFPFGYTSHFSQATAQEAFINHSSKDRDESLFHSNKTSSGCLNSGSASPVAYRQETEATFQRVPLSSEPPRAKSRGDAAQKMAHVKKPLNAFMLFMKEMRAKVVAECTMKESAAINQILGRKWHALPREEQAKFYEMARREKEIHQRLYPGWSARDNYAFHAKRRKSRCRYRGVGAGTFKSGGQCGGSGGCLGKNIEQEGESPSEDGLSSGMVTPTTSPNAASVLGKDTFHGYPFNFDGVTTFHQSEGKALSCFSLMDRQPFNPVQASVSDCKFHGTCPPAFQFYPHNRF</sequence>
<keyword evidence="4" id="KW-0805">Transcription regulation</keyword>
<feature type="region of interest" description="Disordered" evidence="10">
    <location>
        <begin position="399"/>
        <end position="418"/>
    </location>
</feature>
<accession>A0A183TM22</accession>
<dbReference type="PANTHER" id="PTHR10373">
    <property type="entry name" value="TRANSCRIPTION FACTOR 7 FAMILY MEMBER"/>
    <property type="match status" value="1"/>
</dbReference>
<evidence type="ECO:0000256" key="7">
    <source>
        <dbReference type="ARBA" id="ARBA00023163"/>
    </source>
</evidence>
<dbReference type="Gene3D" id="1.10.30.10">
    <property type="entry name" value="High mobility group box domain"/>
    <property type="match status" value="1"/>
</dbReference>
<dbReference type="OrthoDB" id="2307332at2759"/>
<evidence type="ECO:0000256" key="1">
    <source>
        <dbReference type="ARBA" id="ARBA00004123"/>
    </source>
</evidence>
<organism evidence="14">
    <name type="scientific">Schistocephalus solidus</name>
    <name type="common">Tapeworm</name>
    <dbReference type="NCBI Taxonomy" id="70667"/>
    <lineage>
        <taxon>Eukaryota</taxon>
        <taxon>Metazoa</taxon>
        <taxon>Spiralia</taxon>
        <taxon>Lophotrochozoa</taxon>
        <taxon>Platyhelminthes</taxon>
        <taxon>Cestoda</taxon>
        <taxon>Eucestoda</taxon>
        <taxon>Diphyllobothriidea</taxon>
        <taxon>Diphyllobothriidae</taxon>
        <taxon>Schistocephalus</taxon>
    </lineage>
</organism>
<dbReference type="SMART" id="SM00398">
    <property type="entry name" value="HMG"/>
    <property type="match status" value="1"/>
</dbReference>
<keyword evidence="6" id="KW-0010">Activator</keyword>
<evidence type="ECO:0000256" key="8">
    <source>
        <dbReference type="ARBA" id="ARBA00023242"/>
    </source>
</evidence>
<feature type="compositionally biased region" description="Basic and acidic residues" evidence="10">
    <location>
        <begin position="10"/>
        <end position="20"/>
    </location>
</feature>
<dbReference type="GO" id="GO:1990907">
    <property type="term" value="C:beta-catenin-TCF complex"/>
    <property type="evidence" value="ECO:0007669"/>
    <property type="project" value="TreeGrafter"/>
</dbReference>
<evidence type="ECO:0000256" key="5">
    <source>
        <dbReference type="ARBA" id="ARBA00023125"/>
    </source>
</evidence>
<keyword evidence="8 9" id="KW-0539">Nucleus</keyword>
<keyword evidence="3" id="KW-0879">Wnt signaling pathway</keyword>
<reference evidence="14" key="1">
    <citation type="submission" date="2016-06" db="UniProtKB">
        <authorList>
            <consortium name="WormBaseParasite"/>
        </authorList>
    </citation>
    <scope>IDENTIFICATION</scope>
</reference>
<dbReference type="WBParaSite" id="SSLN_0001818401-mRNA-1">
    <property type="protein sequence ID" value="SSLN_0001818401-mRNA-1"/>
    <property type="gene ID" value="SSLN_0001818401"/>
</dbReference>
<dbReference type="SUPFAM" id="SSF47095">
    <property type="entry name" value="HMG-box"/>
    <property type="match status" value="1"/>
</dbReference>
<dbReference type="Proteomes" id="UP000275846">
    <property type="component" value="Unassembled WGS sequence"/>
</dbReference>
<keyword evidence="7" id="KW-0804">Transcription</keyword>
<dbReference type="EMBL" id="UYSU01042640">
    <property type="protein sequence ID" value="VDM03906.1"/>
    <property type="molecule type" value="Genomic_DNA"/>
</dbReference>
<keyword evidence="5 9" id="KW-0238">DNA-binding</keyword>
<dbReference type="PANTHER" id="PTHR10373:SF38">
    <property type="entry name" value="PROTEIN PANGOLIN, ISOFORM J"/>
    <property type="match status" value="1"/>
</dbReference>
<reference evidence="12 13" key="2">
    <citation type="submission" date="2018-11" db="EMBL/GenBank/DDBJ databases">
        <authorList>
            <consortium name="Pathogen Informatics"/>
        </authorList>
    </citation>
    <scope>NUCLEOTIDE SEQUENCE [LARGE SCALE GENOMIC DNA]</scope>
    <source>
        <strain evidence="12 13">NST_G2</strain>
    </source>
</reference>
<proteinExistence type="inferred from homology"/>
<dbReference type="AlphaFoldDB" id="A0A183TM22"/>
<protein>
    <submittedName>
        <fullName evidence="14">HMG box domain-containing protein</fullName>
    </submittedName>
</protein>
<evidence type="ECO:0000256" key="3">
    <source>
        <dbReference type="ARBA" id="ARBA00022687"/>
    </source>
</evidence>
<dbReference type="FunFam" id="1.10.30.10:FF:000001">
    <property type="entry name" value="transcription factor 7 isoform X2"/>
    <property type="match status" value="1"/>
</dbReference>
<dbReference type="PROSITE" id="PS50118">
    <property type="entry name" value="HMG_BOX_2"/>
    <property type="match status" value="1"/>
</dbReference>
<comment type="similarity">
    <text evidence="2">Belongs to the TCF/LEF family.</text>
</comment>
<gene>
    <name evidence="12" type="ORF">SSLN_LOCUS17520</name>
</gene>
<evidence type="ECO:0000256" key="2">
    <source>
        <dbReference type="ARBA" id="ARBA00006569"/>
    </source>
</evidence>
<evidence type="ECO:0000313" key="12">
    <source>
        <dbReference type="EMBL" id="VDM03906.1"/>
    </source>
</evidence>
<evidence type="ECO:0000256" key="4">
    <source>
        <dbReference type="ARBA" id="ARBA00023015"/>
    </source>
</evidence>
<feature type="region of interest" description="Disordered" evidence="10">
    <location>
        <begin position="1"/>
        <end position="24"/>
    </location>
</feature>
<dbReference type="InterPro" id="IPR036910">
    <property type="entry name" value="HMG_box_dom_sf"/>
</dbReference>
<evidence type="ECO:0000313" key="13">
    <source>
        <dbReference type="Proteomes" id="UP000275846"/>
    </source>
</evidence>
<feature type="domain" description="HMG box" evidence="11">
    <location>
        <begin position="455"/>
        <end position="523"/>
    </location>
</feature>
<evidence type="ECO:0000256" key="10">
    <source>
        <dbReference type="SAM" id="MobiDB-lite"/>
    </source>
</evidence>
<dbReference type="GO" id="GO:0000978">
    <property type="term" value="F:RNA polymerase II cis-regulatory region sequence-specific DNA binding"/>
    <property type="evidence" value="ECO:0007669"/>
    <property type="project" value="TreeGrafter"/>
</dbReference>
<feature type="compositionally biased region" description="Polar residues" evidence="10">
    <location>
        <begin position="581"/>
        <end position="590"/>
    </location>
</feature>
<dbReference type="CDD" id="cd21996">
    <property type="entry name" value="HMG-box_TCF7-like"/>
    <property type="match status" value="1"/>
</dbReference>
<evidence type="ECO:0000259" key="11">
    <source>
        <dbReference type="PROSITE" id="PS50118"/>
    </source>
</evidence>
<dbReference type="Pfam" id="PF00505">
    <property type="entry name" value="HMG_box"/>
    <property type="match status" value="1"/>
</dbReference>
<evidence type="ECO:0000256" key="6">
    <source>
        <dbReference type="ARBA" id="ARBA00023159"/>
    </source>
</evidence>
<keyword evidence="13" id="KW-1185">Reference proteome</keyword>
<feature type="region of interest" description="Disordered" evidence="10">
    <location>
        <begin position="429"/>
        <end position="450"/>
    </location>
</feature>
<feature type="region of interest" description="Disordered" evidence="10">
    <location>
        <begin position="566"/>
        <end position="590"/>
    </location>
</feature>